<evidence type="ECO:0000313" key="2">
    <source>
        <dbReference type="Proteomes" id="UP000269221"/>
    </source>
</evidence>
<accession>A0A3M0JP55</accession>
<gene>
    <name evidence="1" type="ORF">DUI87_22519</name>
</gene>
<sequence>MVVDTVVDSTVDVARAVAVEVVSRRVLLVGVAVVRAVEVISRVEALGGSLRSLWSLLQAGPSQLPQPPYEGCSAILLILVASSGLSPAAWVITGPSPLQQWCHRKTSCTSPVPSCTQINRHGQLEVSEEIFEEQ</sequence>
<reference evidence="1 2" key="1">
    <citation type="submission" date="2018-07" db="EMBL/GenBank/DDBJ databases">
        <title>A high quality draft genome assembly of the barn swallow (H. rustica rustica).</title>
        <authorList>
            <person name="Formenti G."/>
            <person name="Chiara M."/>
            <person name="Poveda L."/>
            <person name="Francoijs K.-J."/>
            <person name="Bonisoli-Alquati A."/>
            <person name="Canova L."/>
            <person name="Gianfranceschi L."/>
            <person name="Horner D.S."/>
            <person name="Saino N."/>
        </authorList>
    </citation>
    <scope>NUCLEOTIDE SEQUENCE [LARGE SCALE GENOMIC DNA]</scope>
    <source>
        <strain evidence="1">Chelidonia</strain>
        <tissue evidence="1">Blood</tissue>
    </source>
</reference>
<organism evidence="1 2">
    <name type="scientific">Hirundo rustica rustica</name>
    <dbReference type="NCBI Taxonomy" id="333673"/>
    <lineage>
        <taxon>Eukaryota</taxon>
        <taxon>Metazoa</taxon>
        <taxon>Chordata</taxon>
        <taxon>Craniata</taxon>
        <taxon>Vertebrata</taxon>
        <taxon>Euteleostomi</taxon>
        <taxon>Archelosauria</taxon>
        <taxon>Archosauria</taxon>
        <taxon>Dinosauria</taxon>
        <taxon>Saurischia</taxon>
        <taxon>Theropoda</taxon>
        <taxon>Coelurosauria</taxon>
        <taxon>Aves</taxon>
        <taxon>Neognathae</taxon>
        <taxon>Neoaves</taxon>
        <taxon>Telluraves</taxon>
        <taxon>Australaves</taxon>
        <taxon>Passeriformes</taxon>
        <taxon>Sylvioidea</taxon>
        <taxon>Hirundinidae</taxon>
        <taxon>Hirundo</taxon>
    </lineage>
</organism>
<dbReference type="Proteomes" id="UP000269221">
    <property type="component" value="Unassembled WGS sequence"/>
</dbReference>
<name>A0A3M0JP55_HIRRU</name>
<comment type="caution">
    <text evidence="1">The sequence shown here is derived from an EMBL/GenBank/DDBJ whole genome shotgun (WGS) entry which is preliminary data.</text>
</comment>
<keyword evidence="2" id="KW-1185">Reference proteome</keyword>
<dbReference type="EMBL" id="QRBI01000142">
    <property type="protein sequence ID" value="RMC00834.1"/>
    <property type="molecule type" value="Genomic_DNA"/>
</dbReference>
<protein>
    <submittedName>
        <fullName evidence="1">Uncharacterized protein</fullName>
    </submittedName>
</protein>
<proteinExistence type="predicted"/>
<dbReference type="AlphaFoldDB" id="A0A3M0JP55"/>
<evidence type="ECO:0000313" key="1">
    <source>
        <dbReference type="EMBL" id="RMC00834.1"/>
    </source>
</evidence>